<dbReference type="Proteomes" id="UP000441797">
    <property type="component" value="Unassembled WGS sequence"/>
</dbReference>
<evidence type="ECO:0000313" key="4">
    <source>
        <dbReference type="Proteomes" id="UP000441797"/>
    </source>
</evidence>
<protein>
    <submittedName>
        <fullName evidence="3">Thioesterase</fullName>
    </submittedName>
</protein>
<dbReference type="RefSeq" id="WP_105220599.1">
    <property type="nucleotide sequence ID" value="NZ_CAWNSU010000063.1"/>
</dbReference>
<dbReference type="SUPFAM" id="SSF54637">
    <property type="entry name" value="Thioesterase/thiol ester dehydrase-isomerase"/>
    <property type="match status" value="1"/>
</dbReference>
<keyword evidence="4" id="KW-1185">Reference proteome</keyword>
<dbReference type="EMBL" id="NAPY01000072">
    <property type="protein sequence ID" value="MUL39292.1"/>
    <property type="molecule type" value="Genomic_DNA"/>
</dbReference>
<proteinExistence type="inferred from homology"/>
<sequence>MQKIFFDLDIYSYQIDFIGHVNNAVYIHWMEIGRTKLLEAVGMPTHEIFKQGFAPVLVQTSITYKSPLHLGDRVQIELWLSELRNASAIMQFRFYNTQQTLAAEGVQKGLFVDKQTMRPRRLSPEERAWFIPYLDSSIKV</sequence>
<reference evidence="3 4" key="1">
    <citation type="journal article" date="2019" name="Front. Microbiol.">
        <title>Genomic Features for Desiccation Tolerance and Sugar Biosynthesis in the Extremophile Gloeocapsopsis sp. UTEX B3054.</title>
        <authorList>
            <person name="Urrejola C."/>
            <person name="Alcorta J."/>
            <person name="Salas L."/>
            <person name="Vasquez M."/>
            <person name="Polz M.F."/>
            <person name="Vicuna R."/>
            <person name="Diez B."/>
        </authorList>
    </citation>
    <scope>NUCLEOTIDE SEQUENCE [LARGE SCALE GENOMIC DNA]</scope>
    <source>
        <strain evidence="3 4">1H9</strain>
    </source>
</reference>
<dbReference type="Pfam" id="PF13279">
    <property type="entry name" value="4HBT_2"/>
    <property type="match status" value="1"/>
</dbReference>
<dbReference type="InterPro" id="IPR006684">
    <property type="entry name" value="YbgC/YbaW"/>
</dbReference>
<dbReference type="CDD" id="cd00586">
    <property type="entry name" value="4HBT"/>
    <property type="match status" value="1"/>
</dbReference>
<dbReference type="AlphaFoldDB" id="A0A6N8G3A1"/>
<dbReference type="NCBIfam" id="TIGR00051">
    <property type="entry name" value="YbgC/FadM family acyl-CoA thioesterase"/>
    <property type="match status" value="1"/>
</dbReference>
<dbReference type="Gene3D" id="3.10.129.10">
    <property type="entry name" value="Hotdog Thioesterase"/>
    <property type="match status" value="1"/>
</dbReference>
<name>A0A6N8G3A1_9CHRO</name>
<dbReference type="OrthoDB" id="9800856at2"/>
<evidence type="ECO:0000256" key="1">
    <source>
        <dbReference type="ARBA" id="ARBA00005953"/>
    </source>
</evidence>
<comment type="similarity">
    <text evidence="1">Belongs to the 4-hydroxybenzoyl-CoA thioesterase family.</text>
</comment>
<evidence type="ECO:0000256" key="2">
    <source>
        <dbReference type="ARBA" id="ARBA00022801"/>
    </source>
</evidence>
<dbReference type="GO" id="GO:0047617">
    <property type="term" value="F:fatty acyl-CoA hydrolase activity"/>
    <property type="evidence" value="ECO:0007669"/>
    <property type="project" value="TreeGrafter"/>
</dbReference>
<dbReference type="PIRSF" id="PIRSF003230">
    <property type="entry name" value="YbgC"/>
    <property type="match status" value="1"/>
</dbReference>
<gene>
    <name evidence="3" type="ORF">BWI75_24130</name>
</gene>
<dbReference type="InterPro" id="IPR050563">
    <property type="entry name" value="4-hydroxybenzoyl-CoA_TE"/>
</dbReference>
<organism evidence="3 4">
    <name type="scientific">Gloeocapsopsis dulcis AAB1 = 1H9</name>
    <dbReference type="NCBI Taxonomy" id="1433147"/>
    <lineage>
        <taxon>Bacteria</taxon>
        <taxon>Bacillati</taxon>
        <taxon>Cyanobacteriota</taxon>
        <taxon>Cyanophyceae</taxon>
        <taxon>Oscillatoriophycideae</taxon>
        <taxon>Chroococcales</taxon>
        <taxon>Chroococcaceae</taxon>
        <taxon>Gloeocapsopsis</taxon>
        <taxon>Gloeocapsopsis dulcis</taxon>
    </lineage>
</organism>
<comment type="caution">
    <text evidence="3">The sequence shown here is derived from an EMBL/GenBank/DDBJ whole genome shotgun (WGS) entry which is preliminary data.</text>
</comment>
<dbReference type="PANTHER" id="PTHR31793">
    <property type="entry name" value="4-HYDROXYBENZOYL-COA THIOESTERASE FAMILY MEMBER"/>
    <property type="match status" value="1"/>
</dbReference>
<evidence type="ECO:0000313" key="3">
    <source>
        <dbReference type="EMBL" id="MUL39292.1"/>
    </source>
</evidence>
<dbReference type="PANTHER" id="PTHR31793:SF24">
    <property type="entry name" value="LONG-CHAIN ACYL-COA THIOESTERASE FADM"/>
    <property type="match status" value="1"/>
</dbReference>
<accession>A0A6N8G3A1</accession>
<keyword evidence="2" id="KW-0378">Hydrolase</keyword>
<dbReference type="InterPro" id="IPR029069">
    <property type="entry name" value="HotDog_dom_sf"/>
</dbReference>